<dbReference type="InterPro" id="IPR050228">
    <property type="entry name" value="Carboxylesterase_BioH"/>
</dbReference>
<evidence type="ECO:0000259" key="1">
    <source>
        <dbReference type="Pfam" id="PF12697"/>
    </source>
</evidence>
<accession>A0ABR8TLE6</accession>
<comment type="caution">
    <text evidence="2">The sequence shown here is derived from an EMBL/GenBank/DDBJ whole genome shotgun (WGS) entry which is preliminary data.</text>
</comment>
<feature type="domain" description="AB hydrolase-1" evidence="1">
    <location>
        <begin position="31"/>
        <end position="283"/>
    </location>
</feature>
<keyword evidence="2" id="KW-0378">Hydrolase</keyword>
<dbReference type="Proteomes" id="UP000611945">
    <property type="component" value="Unassembled WGS sequence"/>
</dbReference>
<organism evidence="2 3">
    <name type="scientific">Serpens gallinarum</name>
    <dbReference type="NCBI Taxonomy" id="2763075"/>
    <lineage>
        <taxon>Bacteria</taxon>
        <taxon>Pseudomonadati</taxon>
        <taxon>Pseudomonadota</taxon>
        <taxon>Gammaproteobacteria</taxon>
        <taxon>Pseudomonadales</taxon>
        <taxon>Pseudomonadaceae</taxon>
        <taxon>Pseudomonas</taxon>
    </lineage>
</organism>
<proteinExistence type="predicted"/>
<protein>
    <submittedName>
        <fullName evidence="2">Alpha/beta hydrolase</fullName>
    </submittedName>
</protein>
<dbReference type="SUPFAM" id="SSF53474">
    <property type="entry name" value="alpha/beta-Hydrolases"/>
    <property type="match status" value="1"/>
</dbReference>
<reference evidence="2 3" key="1">
    <citation type="submission" date="2020-08" db="EMBL/GenBank/DDBJ databases">
        <title>A Genomic Blueprint of the Chicken Gut Microbiome.</title>
        <authorList>
            <person name="Gilroy R."/>
            <person name="Ravi A."/>
            <person name="Getino M."/>
            <person name="Pursley I."/>
            <person name="Horton D.L."/>
            <person name="Alikhan N.-F."/>
            <person name="Baker D."/>
            <person name="Gharbi K."/>
            <person name="Hall N."/>
            <person name="Watson M."/>
            <person name="Adriaenssens E.M."/>
            <person name="Foster-Nyarko E."/>
            <person name="Jarju S."/>
            <person name="Secka A."/>
            <person name="Antonio M."/>
            <person name="Oren A."/>
            <person name="Chaudhuri R."/>
            <person name="La Ragione R.M."/>
            <person name="Hildebrand F."/>
            <person name="Pallen M.J."/>
        </authorList>
    </citation>
    <scope>NUCLEOTIDE SEQUENCE [LARGE SCALE GENOMIC DNA]</scope>
    <source>
        <strain evidence="2 3">Sa2CUA2</strain>
    </source>
</reference>
<dbReference type="PANTHER" id="PTHR43194:SF2">
    <property type="entry name" value="PEROXISOMAL MEMBRANE PROTEIN LPX1"/>
    <property type="match status" value="1"/>
</dbReference>
<dbReference type="InterPro" id="IPR029058">
    <property type="entry name" value="AB_hydrolase_fold"/>
</dbReference>
<dbReference type="InterPro" id="IPR000073">
    <property type="entry name" value="AB_hydrolase_1"/>
</dbReference>
<dbReference type="RefSeq" id="WP_251835389.1">
    <property type="nucleotide sequence ID" value="NZ_JACSQG010000002.1"/>
</dbReference>
<keyword evidence="3" id="KW-1185">Reference proteome</keyword>
<dbReference type="Pfam" id="PF12697">
    <property type="entry name" value="Abhydrolase_6"/>
    <property type="match status" value="1"/>
</dbReference>
<dbReference type="GO" id="GO:0016787">
    <property type="term" value="F:hydrolase activity"/>
    <property type="evidence" value="ECO:0007669"/>
    <property type="project" value="UniProtKB-KW"/>
</dbReference>
<dbReference type="Gene3D" id="3.40.50.1820">
    <property type="entry name" value="alpha/beta hydrolase"/>
    <property type="match status" value="1"/>
</dbReference>
<evidence type="ECO:0000313" key="2">
    <source>
        <dbReference type="EMBL" id="MBD7976600.1"/>
    </source>
</evidence>
<dbReference type="PANTHER" id="PTHR43194">
    <property type="entry name" value="HYDROLASE ALPHA/BETA FOLD FAMILY"/>
    <property type="match status" value="1"/>
</dbReference>
<evidence type="ECO:0000313" key="3">
    <source>
        <dbReference type="Proteomes" id="UP000611945"/>
    </source>
</evidence>
<gene>
    <name evidence="2" type="ORF">H9642_05295</name>
</gene>
<name>A0ABR8TLE6_9PSED</name>
<dbReference type="EMBL" id="JACSQG010000002">
    <property type="protein sequence ID" value="MBD7976600.1"/>
    <property type="molecule type" value="Genomic_DNA"/>
</dbReference>
<sequence>MNLHAWSHPCSAGFTLRGWHSTPSGKPLLHFMHGNGFCGRAYEPMLSHLAEHFDLWLCDAQGHGDSDHGGDFQGWNRNAELAVEAFEAGRERFGDVPRFALGHSFGGVLSSLILARRPDLFQRAVLLDPVLFTPGMIALKTVASALGLYHNNEKAKRARARRNHWVDRDEAQARLRGRGIFKNWDEAALRAYAQHALKPTEGGGVQLKCHPHREAEVFGSCPQGLWRSLRRVQTPSVVIYGRDSYPFVVKSAQRWLRVNPRVQAQAVDGGHCFMQERPQATAEQVTGLLLG</sequence>